<dbReference type="InterPro" id="IPR009057">
    <property type="entry name" value="Homeodomain-like_sf"/>
</dbReference>
<accession>A0A366L1U8</accession>
<comment type="caution">
    <text evidence="6">The sequence shown here is derived from an EMBL/GenBank/DDBJ whole genome shotgun (WGS) entry which is preliminary data.</text>
</comment>
<dbReference type="PROSITE" id="PS50977">
    <property type="entry name" value="HTH_TETR_2"/>
    <property type="match status" value="1"/>
</dbReference>
<proteinExistence type="predicted"/>
<dbReference type="Proteomes" id="UP000252081">
    <property type="component" value="Unassembled WGS sequence"/>
</dbReference>
<evidence type="ECO:0000256" key="1">
    <source>
        <dbReference type="ARBA" id="ARBA00023015"/>
    </source>
</evidence>
<dbReference type="OrthoDB" id="9787680at2"/>
<dbReference type="Gene3D" id="1.10.357.10">
    <property type="entry name" value="Tetracycline Repressor, domain 2"/>
    <property type="match status" value="1"/>
</dbReference>
<dbReference type="GO" id="GO:0003677">
    <property type="term" value="F:DNA binding"/>
    <property type="evidence" value="ECO:0007669"/>
    <property type="project" value="UniProtKB-UniRule"/>
</dbReference>
<dbReference type="Pfam" id="PF00440">
    <property type="entry name" value="TetR_N"/>
    <property type="match status" value="1"/>
</dbReference>
<keyword evidence="1" id="KW-0805">Transcription regulation</keyword>
<evidence type="ECO:0000313" key="7">
    <source>
        <dbReference type="Proteomes" id="UP000252081"/>
    </source>
</evidence>
<protein>
    <submittedName>
        <fullName evidence="6">TetR/AcrR family transcriptional regulator</fullName>
    </submittedName>
</protein>
<dbReference type="EMBL" id="QNQU01000007">
    <property type="protein sequence ID" value="RBQ07858.1"/>
    <property type="molecule type" value="Genomic_DNA"/>
</dbReference>
<dbReference type="PANTHER" id="PTHR47506">
    <property type="entry name" value="TRANSCRIPTIONAL REGULATORY PROTEIN"/>
    <property type="match status" value="1"/>
</dbReference>
<dbReference type="AlphaFoldDB" id="A0A366L1U8"/>
<organism evidence="6 7">
    <name type="scientific">Pedobacter miscanthi</name>
    <dbReference type="NCBI Taxonomy" id="2259170"/>
    <lineage>
        <taxon>Bacteria</taxon>
        <taxon>Pseudomonadati</taxon>
        <taxon>Bacteroidota</taxon>
        <taxon>Sphingobacteriia</taxon>
        <taxon>Sphingobacteriales</taxon>
        <taxon>Sphingobacteriaceae</taxon>
        <taxon>Pedobacter</taxon>
    </lineage>
</organism>
<keyword evidence="2 4" id="KW-0238">DNA-binding</keyword>
<keyword evidence="7" id="KW-1185">Reference proteome</keyword>
<keyword evidence="3" id="KW-0804">Transcription</keyword>
<dbReference type="RefSeq" id="WP_113948617.1">
    <property type="nucleotide sequence ID" value="NZ_QNQU01000007.1"/>
</dbReference>
<evidence type="ECO:0000256" key="3">
    <source>
        <dbReference type="ARBA" id="ARBA00023163"/>
    </source>
</evidence>
<sequence length="179" mass="20668">MKKSALRERIILTASLLFYKQGYSNTGINQIIEEADIAKSSLYQYFRSKEDLLIAYLSETGESTIQALTAAAQEHSLPESKILGIFEYLEELMHRKDFYGCHFLNMVYELPHDAERIRKEVTHQKDQLRILFREILDPVGKADVANEVYTLFEGALVGHKIYNENWPITAAKNVIRKLL</sequence>
<dbReference type="InterPro" id="IPR001647">
    <property type="entry name" value="HTH_TetR"/>
</dbReference>
<dbReference type="SUPFAM" id="SSF46689">
    <property type="entry name" value="Homeodomain-like"/>
    <property type="match status" value="1"/>
</dbReference>
<gene>
    <name evidence="6" type="ORF">DRW42_09645</name>
</gene>
<evidence type="ECO:0000259" key="5">
    <source>
        <dbReference type="PROSITE" id="PS50977"/>
    </source>
</evidence>
<evidence type="ECO:0000256" key="2">
    <source>
        <dbReference type="ARBA" id="ARBA00023125"/>
    </source>
</evidence>
<dbReference type="PANTHER" id="PTHR47506:SF3">
    <property type="entry name" value="HTH-TYPE TRANSCRIPTIONAL REGULATOR LMRA"/>
    <property type="match status" value="1"/>
</dbReference>
<evidence type="ECO:0000313" key="6">
    <source>
        <dbReference type="EMBL" id="RBQ07858.1"/>
    </source>
</evidence>
<reference evidence="6 7" key="1">
    <citation type="submission" date="2018-07" db="EMBL/GenBank/DDBJ databases">
        <title>A draft genome of a endophytic bacteria, a new species of Pedobacter.</title>
        <authorList>
            <person name="Zhang Z.D."/>
            <person name="Chen Z.J."/>
        </authorList>
    </citation>
    <scope>NUCLEOTIDE SEQUENCE [LARGE SCALE GENOMIC DNA]</scope>
    <source>
        <strain evidence="6 7">RS10</strain>
    </source>
</reference>
<dbReference type="PRINTS" id="PR00455">
    <property type="entry name" value="HTHTETR"/>
</dbReference>
<dbReference type="InterPro" id="IPR036271">
    <property type="entry name" value="Tet_transcr_reg_TetR-rel_C_sf"/>
</dbReference>
<dbReference type="SUPFAM" id="SSF48498">
    <property type="entry name" value="Tetracyclin repressor-like, C-terminal domain"/>
    <property type="match status" value="1"/>
</dbReference>
<feature type="domain" description="HTH tetR-type" evidence="5">
    <location>
        <begin position="4"/>
        <end position="64"/>
    </location>
</feature>
<feature type="DNA-binding region" description="H-T-H motif" evidence="4">
    <location>
        <begin position="27"/>
        <end position="46"/>
    </location>
</feature>
<evidence type="ECO:0000256" key="4">
    <source>
        <dbReference type="PROSITE-ProRule" id="PRU00335"/>
    </source>
</evidence>
<name>A0A366L1U8_9SPHI</name>